<organism evidence="1 2">
    <name type="scientific">Rhodanobacter glycinis</name>
    <dbReference type="NCBI Taxonomy" id="582702"/>
    <lineage>
        <taxon>Bacteria</taxon>
        <taxon>Pseudomonadati</taxon>
        <taxon>Pseudomonadota</taxon>
        <taxon>Gammaproteobacteria</taxon>
        <taxon>Lysobacterales</taxon>
        <taxon>Rhodanobacteraceae</taxon>
        <taxon>Rhodanobacter</taxon>
    </lineage>
</organism>
<protein>
    <submittedName>
        <fullName evidence="1">Uncharacterized protein</fullName>
    </submittedName>
</protein>
<evidence type="ECO:0000313" key="2">
    <source>
        <dbReference type="Proteomes" id="UP000198725"/>
    </source>
</evidence>
<proteinExistence type="predicted"/>
<dbReference type="Proteomes" id="UP000198725">
    <property type="component" value="Unassembled WGS sequence"/>
</dbReference>
<reference evidence="2" key="1">
    <citation type="submission" date="2016-10" db="EMBL/GenBank/DDBJ databases">
        <authorList>
            <person name="Varghese N."/>
            <person name="Submissions S."/>
        </authorList>
    </citation>
    <scope>NUCLEOTIDE SEQUENCE [LARGE SCALE GENOMIC DNA]</scope>
    <source>
        <strain evidence="2">MO64</strain>
    </source>
</reference>
<keyword evidence="2" id="KW-1185">Reference proteome</keyword>
<name>A0A1I3Z7K9_9GAMM</name>
<dbReference type="EMBL" id="FOSR01000002">
    <property type="protein sequence ID" value="SFK39569.1"/>
    <property type="molecule type" value="Genomic_DNA"/>
</dbReference>
<dbReference type="AlphaFoldDB" id="A0A1I3Z7K9"/>
<accession>A0A1I3Z7K9</accession>
<sequence>MVNAHLSKTDDSCILVDTGIPGLERKDFGVDGIVHHTAGHTPGSQTVAREPERLVNSGAKRFHMGHGGTLEAPEVLRHAKVPVKLDPAHCVCGQHAPAASAT</sequence>
<gene>
    <name evidence="1" type="ORF">SAMN05192579_102228</name>
</gene>
<evidence type="ECO:0000313" key="1">
    <source>
        <dbReference type="EMBL" id="SFK39569.1"/>
    </source>
</evidence>